<keyword evidence="2" id="KW-0472">Membrane</keyword>
<dbReference type="Proteomes" id="UP000510686">
    <property type="component" value="Chromosome 5"/>
</dbReference>
<name>A0A7D5ZBQ1_9HYPO</name>
<feature type="compositionally biased region" description="Acidic residues" evidence="1">
    <location>
        <begin position="11"/>
        <end position="27"/>
    </location>
</feature>
<evidence type="ECO:0000256" key="1">
    <source>
        <dbReference type="SAM" id="MobiDB-lite"/>
    </source>
</evidence>
<keyword evidence="2" id="KW-0812">Transmembrane</keyword>
<proteinExistence type="predicted"/>
<evidence type="ECO:0000256" key="2">
    <source>
        <dbReference type="SAM" id="Phobius"/>
    </source>
</evidence>
<dbReference type="GeneID" id="26245486"/>
<dbReference type="RefSeq" id="XP_065987415.1">
    <property type="nucleotide sequence ID" value="XM_066131356.1"/>
</dbReference>
<dbReference type="EMBL" id="CP058936">
    <property type="protein sequence ID" value="QLI72209.1"/>
    <property type="molecule type" value="Genomic_DNA"/>
</dbReference>
<reference evidence="3 4" key="1">
    <citation type="submission" date="2020-07" db="EMBL/GenBank/DDBJ databases">
        <title>Telomere length de novo assembly of all 7 chromosomes of the fungus, Metarhizium brunneum, using a novel assembly pipeline.</title>
        <authorList>
            <person name="Saud z."/>
            <person name="Kortsinoglou A."/>
            <person name="Kouvelis V.N."/>
            <person name="Butt T.M."/>
        </authorList>
    </citation>
    <scope>NUCLEOTIDE SEQUENCE [LARGE SCALE GENOMIC DNA]</scope>
    <source>
        <strain evidence="3 4">4556</strain>
    </source>
</reference>
<sequence length="518" mass="57067">MVYPEDRNEEATSDEETEAESQTEEAPETIEIKLPQNFRRNAILVLLLQLAVFIFLVVARCIPISIRKPGYGVLEAKCQFLYSLGVGIASVLVSMPAATTLRMVYLKKVQARESSKPMLRQATTVVGLSSLRNMLRYWYISGTFLIVSLISAGIILAVTPSLFPFKYPGLTYFFPEHVIQLDDYAVDRCFTDGGAGSVDGLRVLPFLAQSIAFTLDDPDLAYSMGGVPVNKSAMGVPFEVLYEAFVGAFGLHTLGEPVGFWSELESVSICLPILETKPVSCFKTGSLLLSGRNLTVSSNGCVASTMFYSVDPSSQGATVAGTHATEFSDFAGFAGQTQNDTFALTCSIDLRPSIAIRRLKLARYSRKYLDKINYNFQFAVTRDRFNDLPCQGNMSLDWMSTSTALAVGASAPWQLLRERSHLDGHLDTLLATTVNWNDTVSRVSKLEAGLWVTVAIGIGMYWASGQGNDGEKVVSMGEYMLEGLRIGPYKWWGLVYTFPLLFSILVLAVLLWQTRSRS</sequence>
<feature type="transmembrane region" description="Helical" evidence="2">
    <location>
        <begin position="491"/>
        <end position="512"/>
    </location>
</feature>
<keyword evidence="2" id="KW-1133">Transmembrane helix</keyword>
<feature type="transmembrane region" description="Helical" evidence="2">
    <location>
        <begin position="137"/>
        <end position="158"/>
    </location>
</feature>
<keyword evidence="4" id="KW-1185">Reference proteome</keyword>
<feature type="compositionally biased region" description="Basic and acidic residues" evidence="1">
    <location>
        <begin position="1"/>
        <end position="10"/>
    </location>
</feature>
<gene>
    <name evidence="3" type="ORF">G6M90_00g089610</name>
</gene>
<protein>
    <submittedName>
        <fullName evidence="3">Uncharacterized protein</fullName>
    </submittedName>
</protein>
<dbReference type="KEGG" id="mbrn:26245486"/>
<feature type="transmembrane region" description="Helical" evidence="2">
    <location>
        <begin position="42"/>
        <end position="59"/>
    </location>
</feature>
<accession>A0A7D5ZBQ1</accession>
<feature type="transmembrane region" description="Helical" evidence="2">
    <location>
        <begin position="80"/>
        <end position="98"/>
    </location>
</feature>
<dbReference type="OrthoDB" id="5400196at2759"/>
<evidence type="ECO:0000313" key="3">
    <source>
        <dbReference type="EMBL" id="QLI72209.1"/>
    </source>
</evidence>
<evidence type="ECO:0000313" key="4">
    <source>
        <dbReference type="Proteomes" id="UP000510686"/>
    </source>
</evidence>
<organism evidence="3 4">
    <name type="scientific">Metarhizium brunneum</name>
    <dbReference type="NCBI Taxonomy" id="500148"/>
    <lineage>
        <taxon>Eukaryota</taxon>
        <taxon>Fungi</taxon>
        <taxon>Dikarya</taxon>
        <taxon>Ascomycota</taxon>
        <taxon>Pezizomycotina</taxon>
        <taxon>Sordariomycetes</taxon>
        <taxon>Hypocreomycetidae</taxon>
        <taxon>Hypocreales</taxon>
        <taxon>Clavicipitaceae</taxon>
        <taxon>Metarhizium</taxon>
    </lineage>
</organism>
<dbReference type="AlphaFoldDB" id="A0A7D5ZBQ1"/>
<feature type="region of interest" description="Disordered" evidence="1">
    <location>
        <begin position="1"/>
        <end position="27"/>
    </location>
</feature>